<reference evidence="3" key="1">
    <citation type="submission" date="2016-12" db="EMBL/GenBank/DDBJ databases">
        <title>Discovery of methanogenic haloarchaea.</title>
        <authorList>
            <person name="Sorokin D.Y."/>
            <person name="Makarova K.S."/>
            <person name="Abbas B."/>
            <person name="Ferrer M."/>
            <person name="Golyshin P.N."/>
        </authorList>
    </citation>
    <scope>NUCLEOTIDE SEQUENCE [LARGE SCALE GENOMIC DNA]</scope>
    <source>
        <strain evidence="3">HMET1</strain>
    </source>
</reference>
<dbReference type="SUPFAM" id="SSF89447">
    <property type="entry name" value="AbrB/MazE/MraZ-like"/>
    <property type="match status" value="1"/>
</dbReference>
<protein>
    <submittedName>
        <fullName evidence="3">AbrB family transcriptional regulator</fullName>
    </submittedName>
</protein>
<keyword evidence="4" id="KW-1185">Reference proteome</keyword>
<dbReference type="AlphaFoldDB" id="A0A1Q6DU98"/>
<evidence type="ECO:0000313" key="3">
    <source>
        <dbReference type="EMBL" id="OKY77892.1"/>
    </source>
</evidence>
<accession>A0A1Q6DU98</accession>
<dbReference type="PROSITE" id="PS51740">
    <property type="entry name" value="SPOVT_ABRB"/>
    <property type="match status" value="1"/>
</dbReference>
<comment type="caution">
    <text evidence="3">The sequence shown here is derived from an EMBL/GenBank/DDBJ whole genome shotgun (WGS) entry which is preliminary data.</text>
</comment>
<dbReference type="STRING" id="1903181.BTN85_0368"/>
<sequence length="89" mass="10340">MSEVDLITMSSRGQISIPSEMRKKMDLTKGSKLLVYQKNNELYLRKIDPEALEKSFSEILEPIQERSKEKGLSPKDAEDLVRETRKQKQ</sequence>
<dbReference type="SMART" id="SM00966">
    <property type="entry name" value="SpoVT_AbrB"/>
    <property type="match status" value="1"/>
</dbReference>
<evidence type="ECO:0000259" key="2">
    <source>
        <dbReference type="PROSITE" id="PS51740"/>
    </source>
</evidence>
<dbReference type="GO" id="GO:0003677">
    <property type="term" value="F:DNA binding"/>
    <property type="evidence" value="ECO:0007669"/>
    <property type="project" value="InterPro"/>
</dbReference>
<dbReference type="InParanoid" id="A0A1Q6DU98"/>
<feature type="domain" description="SpoVT-AbrB" evidence="2">
    <location>
        <begin position="4"/>
        <end position="49"/>
    </location>
</feature>
<evidence type="ECO:0000313" key="4">
    <source>
        <dbReference type="Proteomes" id="UP000185744"/>
    </source>
</evidence>
<proteinExistence type="predicted"/>
<gene>
    <name evidence="3" type="ORF">BTN85_0368</name>
</gene>
<dbReference type="Proteomes" id="UP000185744">
    <property type="component" value="Unassembled WGS sequence"/>
</dbReference>
<name>A0A1Q6DU98_METT1</name>
<dbReference type="InterPro" id="IPR037914">
    <property type="entry name" value="SpoVT-AbrB_sf"/>
</dbReference>
<dbReference type="Gene3D" id="2.10.260.10">
    <property type="match status" value="1"/>
</dbReference>
<feature type="region of interest" description="Disordered" evidence="1">
    <location>
        <begin position="63"/>
        <end position="89"/>
    </location>
</feature>
<dbReference type="EMBL" id="MSDW01000001">
    <property type="protein sequence ID" value="OKY77892.1"/>
    <property type="molecule type" value="Genomic_DNA"/>
</dbReference>
<evidence type="ECO:0000256" key="1">
    <source>
        <dbReference type="SAM" id="MobiDB-lite"/>
    </source>
</evidence>
<dbReference type="InterPro" id="IPR007159">
    <property type="entry name" value="SpoVT-AbrB_dom"/>
</dbReference>
<organism evidence="3 4">
    <name type="scientific">Methanohalarchaeum thermophilum</name>
    <dbReference type="NCBI Taxonomy" id="1903181"/>
    <lineage>
        <taxon>Archaea</taxon>
        <taxon>Methanobacteriati</taxon>
        <taxon>Methanobacteriota</taxon>
        <taxon>Methanonatronarchaeia</taxon>
        <taxon>Methanonatronarchaeales</taxon>
        <taxon>Methanonatronarchaeaceae</taxon>
        <taxon>Candidatus Methanohalarchaeum</taxon>
    </lineage>
</organism>
<dbReference type="NCBIfam" id="TIGR01439">
    <property type="entry name" value="lp_hng_hel_AbrB"/>
    <property type="match status" value="1"/>
</dbReference>
<dbReference type="Pfam" id="PF04014">
    <property type="entry name" value="MazE_antitoxin"/>
    <property type="match status" value="1"/>
</dbReference>